<feature type="non-terminal residue" evidence="1">
    <location>
        <position position="1"/>
    </location>
</feature>
<reference evidence="2" key="1">
    <citation type="submission" date="2021-01" db="EMBL/GenBank/DDBJ databases">
        <title>Caligus Genome Assembly.</title>
        <authorList>
            <person name="Gallardo-Escarate C."/>
        </authorList>
    </citation>
    <scope>NUCLEOTIDE SEQUENCE [LARGE SCALE GENOMIC DNA]</scope>
</reference>
<name>A0A7T8GYE6_CALRO</name>
<evidence type="ECO:0000313" key="1">
    <source>
        <dbReference type="EMBL" id="QQP39796.1"/>
    </source>
</evidence>
<dbReference type="Proteomes" id="UP000595437">
    <property type="component" value="Chromosome 9"/>
</dbReference>
<dbReference type="AlphaFoldDB" id="A0A7T8GYE6"/>
<dbReference type="EMBL" id="CP045898">
    <property type="protein sequence ID" value="QQP39796.1"/>
    <property type="molecule type" value="Genomic_DNA"/>
</dbReference>
<evidence type="ECO:0000313" key="2">
    <source>
        <dbReference type="Proteomes" id="UP000595437"/>
    </source>
</evidence>
<accession>A0A7T8GYE6</accession>
<sequence length="51" mass="5482">ACVEDKSPFLGALPIESKLAIAADSGNDFIQEFEGSEVASILENIISKVEW</sequence>
<protein>
    <submittedName>
        <fullName evidence="1">Nucleotide binding protein 2</fullName>
    </submittedName>
</protein>
<dbReference type="OrthoDB" id="1741334at2759"/>
<keyword evidence="2" id="KW-1185">Reference proteome</keyword>
<proteinExistence type="predicted"/>
<organism evidence="1 2">
    <name type="scientific">Caligus rogercresseyi</name>
    <name type="common">Sea louse</name>
    <dbReference type="NCBI Taxonomy" id="217165"/>
    <lineage>
        <taxon>Eukaryota</taxon>
        <taxon>Metazoa</taxon>
        <taxon>Ecdysozoa</taxon>
        <taxon>Arthropoda</taxon>
        <taxon>Crustacea</taxon>
        <taxon>Multicrustacea</taxon>
        <taxon>Hexanauplia</taxon>
        <taxon>Copepoda</taxon>
        <taxon>Siphonostomatoida</taxon>
        <taxon>Caligidae</taxon>
        <taxon>Caligus</taxon>
    </lineage>
</organism>
<gene>
    <name evidence="1" type="ORF">FKW44_013624</name>
</gene>